<dbReference type="InterPro" id="IPR032787">
    <property type="entry name" value="Prok-E2_D"/>
</dbReference>
<name>A0A510IG43_9VIBR</name>
<reference evidence="2" key="1">
    <citation type="submission" date="2019-07" db="EMBL/GenBank/DDBJ databases">
        <title>Complete Genome Sequences of Vibrion rotiferianus strain AM7.</title>
        <authorList>
            <person name="Miyazaki K."/>
            <person name="Wiseschart A."/>
            <person name="Pootanakit K."/>
            <person name="Ishimori K."/>
            <person name="Kitahara K."/>
        </authorList>
    </citation>
    <scope>NUCLEOTIDE SEQUENCE [LARGE SCALE GENOMIC DNA]</scope>
    <source>
        <strain evidence="2">AM7</strain>
        <plasmid evidence="2">pam7 dna</plasmid>
    </source>
</reference>
<dbReference type="Pfam" id="PF14460">
    <property type="entry name" value="Prok-E2_D"/>
    <property type="match status" value="1"/>
</dbReference>
<dbReference type="Proteomes" id="UP000315115">
    <property type="component" value="Plasmid pAM7"/>
</dbReference>
<evidence type="ECO:0000313" key="2">
    <source>
        <dbReference type="Proteomes" id="UP000315115"/>
    </source>
</evidence>
<evidence type="ECO:0008006" key="3">
    <source>
        <dbReference type="Google" id="ProtNLM"/>
    </source>
</evidence>
<evidence type="ECO:0000313" key="1">
    <source>
        <dbReference type="EMBL" id="BBL92421.1"/>
    </source>
</evidence>
<sequence>MQINTQKKPESAGIHFQPKLAYVVHESPNHSPKNIVTAHEINQLGELQSGEVMRESHLDQLRACIPNAKIQILPENILVSVPNMLIFYVPQKPQLFRILDHSVSLGYRQFMLPMPPHIIYVKNQSGKFSIGGFAIKQTKRGQIDSNTKLYHSPTFNTYKANGNMCIGSVKIKHNLEVENIAHWVESFFSSVGSNLKHDVIVKEKSEDNIQQMLLGLNHKTHFPMNWLKETGSTFGQWLEIQGE</sequence>
<gene>
    <name evidence="1" type="ORF">VroAM7_50740</name>
</gene>
<accession>A0A510IG43</accession>
<dbReference type="RefSeq" id="WP_143694372.1">
    <property type="nucleotide sequence ID" value="NZ_AP019800.1"/>
</dbReference>
<organism evidence="1 2">
    <name type="scientific">Vibrio rotiferianus</name>
    <dbReference type="NCBI Taxonomy" id="190895"/>
    <lineage>
        <taxon>Bacteria</taxon>
        <taxon>Pseudomonadati</taxon>
        <taxon>Pseudomonadota</taxon>
        <taxon>Gammaproteobacteria</taxon>
        <taxon>Vibrionales</taxon>
        <taxon>Vibrionaceae</taxon>
        <taxon>Vibrio</taxon>
    </lineage>
</organism>
<keyword evidence="1" id="KW-0614">Plasmid</keyword>
<protein>
    <recommendedName>
        <fullName evidence="3">PRTRC system protein B</fullName>
    </recommendedName>
</protein>
<proteinExistence type="predicted"/>
<dbReference type="AlphaFoldDB" id="A0A510IG43"/>
<geneLocation type="plasmid" evidence="2">
    <name>pam7 dna</name>
</geneLocation>
<dbReference type="EMBL" id="AP019800">
    <property type="protein sequence ID" value="BBL92421.1"/>
    <property type="molecule type" value="Genomic_DNA"/>
</dbReference>